<dbReference type="Gene3D" id="2.60.40.10">
    <property type="entry name" value="Immunoglobulins"/>
    <property type="match status" value="1"/>
</dbReference>
<name>T1FB77_HELRO</name>
<evidence type="ECO:0000313" key="1">
    <source>
        <dbReference type="EMBL" id="ESN98215.1"/>
    </source>
</evidence>
<dbReference type="CTD" id="20206076"/>
<reference evidence="1 3" key="2">
    <citation type="journal article" date="2013" name="Nature">
        <title>Insights into bilaterian evolution from three spiralian genomes.</title>
        <authorList>
            <person name="Simakov O."/>
            <person name="Marletaz F."/>
            <person name="Cho S.J."/>
            <person name="Edsinger-Gonzales E."/>
            <person name="Havlak P."/>
            <person name="Hellsten U."/>
            <person name="Kuo D.H."/>
            <person name="Larsson T."/>
            <person name="Lv J."/>
            <person name="Arendt D."/>
            <person name="Savage R."/>
            <person name="Osoegawa K."/>
            <person name="de Jong P."/>
            <person name="Grimwood J."/>
            <person name="Chapman J.A."/>
            <person name="Shapiro H."/>
            <person name="Aerts A."/>
            <person name="Otillar R.P."/>
            <person name="Terry A.Y."/>
            <person name="Boore J.L."/>
            <person name="Grigoriev I.V."/>
            <person name="Lindberg D.R."/>
            <person name="Seaver E.C."/>
            <person name="Weisblat D.A."/>
            <person name="Putnam N.H."/>
            <person name="Rokhsar D.S."/>
        </authorList>
    </citation>
    <scope>NUCLEOTIDE SEQUENCE</scope>
</reference>
<organism evidence="2 3">
    <name type="scientific">Helobdella robusta</name>
    <name type="common">Californian leech</name>
    <dbReference type="NCBI Taxonomy" id="6412"/>
    <lineage>
        <taxon>Eukaryota</taxon>
        <taxon>Metazoa</taxon>
        <taxon>Spiralia</taxon>
        <taxon>Lophotrochozoa</taxon>
        <taxon>Annelida</taxon>
        <taxon>Clitellata</taxon>
        <taxon>Hirudinea</taxon>
        <taxon>Rhynchobdellida</taxon>
        <taxon>Glossiphoniidae</taxon>
        <taxon>Helobdella</taxon>
    </lineage>
</organism>
<dbReference type="InParanoid" id="T1FB77"/>
<dbReference type="OrthoDB" id="125363at2759"/>
<sequence length="101" mass="11284">MDQCSDSDKPQRWLTKGSCAKIIEVKPSHAEKINKLTSVIIIKVQNLPLLLTERYKCSFVGHVLNRSTPAHVDPISSDYVTGGEVDDVTDGNVTLRCDMRR</sequence>
<dbReference type="Proteomes" id="UP000015101">
    <property type="component" value="Unassembled WGS sequence"/>
</dbReference>
<dbReference type="KEGG" id="hro:HELRODRAFT_177082"/>
<dbReference type="InterPro" id="IPR013783">
    <property type="entry name" value="Ig-like_fold"/>
</dbReference>
<dbReference type="GeneID" id="20206076"/>
<keyword evidence="3" id="KW-1185">Reference proteome</keyword>
<gene>
    <name evidence="2" type="primary">20206076</name>
    <name evidence="1" type="ORF">HELRODRAFT_177082</name>
</gene>
<reference evidence="3" key="1">
    <citation type="submission" date="2012-12" db="EMBL/GenBank/DDBJ databases">
        <authorList>
            <person name="Hellsten U."/>
            <person name="Grimwood J."/>
            <person name="Chapman J.A."/>
            <person name="Shapiro H."/>
            <person name="Aerts A."/>
            <person name="Otillar R.P."/>
            <person name="Terry A.Y."/>
            <person name="Boore J.L."/>
            <person name="Simakov O."/>
            <person name="Marletaz F."/>
            <person name="Cho S.-J."/>
            <person name="Edsinger-Gonzales E."/>
            <person name="Havlak P."/>
            <person name="Kuo D.-H."/>
            <person name="Larsson T."/>
            <person name="Lv J."/>
            <person name="Arendt D."/>
            <person name="Savage R."/>
            <person name="Osoegawa K."/>
            <person name="de Jong P."/>
            <person name="Lindberg D.R."/>
            <person name="Seaver E.C."/>
            <person name="Weisblat D.A."/>
            <person name="Putnam N.H."/>
            <person name="Grigoriev I.V."/>
            <person name="Rokhsar D.S."/>
        </authorList>
    </citation>
    <scope>NUCLEOTIDE SEQUENCE</scope>
</reference>
<protein>
    <submittedName>
        <fullName evidence="1 2">Uncharacterized protein</fullName>
    </submittedName>
</protein>
<dbReference type="EnsemblMetazoa" id="HelroT177082">
    <property type="protein sequence ID" value="HelroP177082"/>
    <property type="gene ID" value="HelroG177082"/>
</dbReference>
<dbReference type="AlphaFoldDB" id="T1FB77"/>
<evidence type="ECO:0000313" key="2">
    <source>
        <dbReference type="EnsemblMetazoa" id="HelroP177082"/>
    </source>
</evidence>
<dbReference type="RefSeq" id="XP_009023562.1">
    <property type="nucleotide sequence ID" value="XM_009025314.1"/>
</dbReference>
<reference evidence="2" key="3">
    <citation type="submission" date="2015-06" db="UniProtKB">
        <authorList>
            <consortium name="EnsemblMetazoa"/>
        </authorList>
    </citation>
    <scope>IDENTIFICATION</scope>
</reference>
<dbReference type="EMBL" id="AMQM01005933">
    <property type="status" value="NOT_ANNOTATED_CDS"/>
    <property type="molecule type" value="Genomic_DNA"/>
</dbReference>
<proteinExistence type="predicted"/>
<accession>T1FB77</accession>
<evidence type="ECO:0000313" key="3">
    <source>
        <dbReference type="Proteomes" id="UP000015101"/>
    </source>
</evidence>
<dbReference type="EMBL" id="KB097182">
    <property type="protein sequence ID" value="ESN98215.1"/>
    <property type="molecule type" value="Genomic_DNA"/>
</dbReference>
<dbReference type="HOGENOM" id="CLU_2294674_0_0_1"/>